<dbReference type="InterPro" id="IPR051351">
    <property type="entry name" value="Ascorbate-PTS_EIIA_comp"/>
</dbReference>
<dbReference type="PROSITE" id="PS51094">
    <property type="entry name" value="PTS_EIIA_TYPE_2"/>
    <property type="match status" value="1"/>
</dbReference>
<keyword evidence="4" id="KW-0808">Transferase</keyword>
<dbReference type="CDD" id="cd00211">
    <property type="entry name" value="PTS_IIA_fru"/>
    <property type="match status" value="1"/>
</dbReference>
<proteinExistence type="predicted"/>
<dbReference type="Pfam" id="PF00359">
    <property type="entry name" value="PTS_EIIA_2"/>
    <property type="match status" value="1"/>
</dbReference>
<keyword evidence="6" id="KW-0418">Kinase</keyword>
<organism evidence="8 9">
    <name type="scientific">Pantoea ananatis (strain AJ13355)</name>
    <dbReference type="NCBI Taxonomy" id="932677"/>
    <lineage>
        <taxon>Bacteria</taxon>
        <taxon>Pseudomonadati</taxon>
        <taxon>Pseudomonadota</taxon>
        <taxon>Gammaproteobacteria</taxon>
        <taxon>Enterobacterales</taxon>
        <taxon>Erwiniaceae</taxon>
        <taxon>Pantoea</taxon>
    </lineage>
</organism>
<evidence type="ECO:0000256" key="3">
    <source>
        <dbReference type="ARBA" id="ARBA00022490"/>
    </source>
</evidence>
<dbReference type="RefSeq" id="WP_014594519.1">
    <property type="nucleotide sequence ID" value="NC_017531.2"/>
</dbReference>
<dbReference type="InterPro" id="IPR016152">
    <property type="entry name" value="PTrfase/Anion_transptr"/>
</dbReference>
<keyword evidence="2" id="KW-0813">Transport</keyword>
<gene>
    <name evidence="8" type="primary">sgcA</name>
    <name evidence="8" type="ordered locus">PAJ_2453</name>
</gene>
<evidence type="ECO:0000256" key="2">
    <source>
        <dbReference type="ARBA" id="ARBA00022448"/>
    </source>
</evidence>
<dbReference type="GO" id="GO:0009401">
    <property type="term" value="P:phosphoenolpyruvate-dependent sugar phosphotransferase system"/>
    <property type="evidence" value="ECO:0007669"/>
    <property type="project" value="UniProtKB-KW"/>
</dbReference>
<dbReference type="PATRIC" id="fig|932677.3.peg.2829"/>
<dbReference type="KEGG" id="paj:PAJ_2453"/>
<dbReference type="SUPFAM" id="SSF55804">
    <property type="entry name" value="Phoshotransferase/anion transport protein"/>
    <property type="match status" value="1"/>
</dbReference>
<dbReference type="EMBL" id="AP012032">
    <property type="protein sequence ID" value="BAK12533.1"/>
    <property type="molecule type" value="Genomic_DNA"/>
</dbReference>
<accession>A0A0H3KZS8</accession>
<dbReference type="InterPro" id="IPR002178">
    <property type="entry name" value="PTS_EIIA_type-2_dom"/>
</dbReference>
<evidence type="ECO:0000256" key="4">
    <source>
        <dbReference type="ARBA" id="ARBA00022679"/>
    </source>
</evidence>
<keyword evidence="3" id="KW-0963">Cytoplasm</keyword>
<evidence type="ECO:0000313" key="9">
    <source>
        <dbReference type="Proteomes" id="UP000006690"/>
    </source>
</evidence>
<dbReference type="HOGENOM" id="CLU_072531_2_0_6"/>
<evidence type="ECO:0000256" key="1">
    <source>
        <dbReference type="ARBA" id="ARBA00004496"/>
    </source>
</evidence>
<dbReference type="PANTHER" id="PTHR36203">
    <property type="entry name" value="ASCORBATE-SPECIFIC PTS SYSTEM EIIA COMPONENT"/>
    <property type="match status" value="1"/>
</dbReference>
<sequence>MPNLTQWLNAEKIQYIERVSDWKAAIQVAGDPLLNEGAISQDYIDTIIRLKQETGPYFVIAPRIAMPHARPEQGAKKLGLSVVKLANPVTFDAGENDPVDILFMFSAPDSNSHIEMISQLAEVLTDDEVMERVYQAQSQHALCALLLADSISR</sequence>
<name>A0A0H3KZS8_PANAA</name>
<feature type="domain" description="PTS EIIA type-2" evidence="7">
    <location>
        <begin position="6"/>
        <end position="149"/>
    </location>
</feature>
<dbReference type="GO" id="GO:0016301">
    <property type="term" value="F:kinase activity"/>
    <property type="evidence" value="ECO:0007669"/>
    <property type="project" value="UniProtKB-KW"/>
</dbReference>
<reference evidence="9" key="1">
    <citation type="journal article" date="2012" name="Appl. Microbiol. Biotechnol.">
        <title>The complete genome sequence of Pantoea ananatis AJ13355, an organism with great biotechnological potential.</title>
        <authorList>
            <person name="Hara Y."/>
            <person name="Kadotani N."/>
            <person name="Izui H."/>
            <person name="Katashkina J.I."/>
            <person name="Kuvaeva T.M."/>
            <person name="Andreeva I.G."/>
            <person name="Golubeva L.I."/>
            <person name="Malko D.B."/>
            <person name="Makeev V.J."/>
            <person name="Mashko S.V."/>
            <person name="Kozlov Y.I."/>
        </authorList>
    </citation>
    <scope>NUCLEOTIDE SEQUENCE [LARGE SCALE GENOMIC DNA]</scope>
    <source>
        <strain evidence="9">AJ13355</strain>
    </source>
</reference>
<dbReference type="GO" id="GO:0005737">
    <property type="term" value="C:cytoplasm"/>
    <property type="evidence" value="ECO:0007669"/>
    <property type="project" value="UniProtKB-SubCell"/>
</dbReference>
<evidence type="ECO:0000259" key="7">
    <source>
        <dbReference type="PROSITE" id="PS51094"/>
    </source>
</evidence>
<evidence type="ECO:0000256" key="6">
    <source>
        <dbReference type="ARBA" id="ARBA00022777"/>
    </source>
</evidence>
<dbReference type="eggNOG" id="COG1762">
    <property type="taxonomic scope" value="Bacteria"/>
</dbReference>
<keyword evidence="5" id="KW-0598">Phosphotransferase system</keyword>
<dbReference type="AlphaFoldDB" id="A0A0H3KZS8"/>
<dbReference type="PANTHER" id="PTHR36203:SF4">
    <property type="entry name" value="MANNITOL-SPECIFIC CRYPTIC PHOSPHOTRANSFERASE ENZYME IIA COMPONENT"/>
    <property type="match status" value="1"/>
</dbReference>
<comment type="subcellular location">
    <subcellularLocation>
        <location evidence="1">Cytoplasm</location>
    </subcellularLocation>
</comment>
<dbReference type="Proteomes" id="UP000006690">
    <property type="component" value="Chromosome"/>
</dbReference>
<dbReference type="Gene3D" id="3.40.930.10">
    <property type="entry name" value="Mannitol-specific EII, Chain A"/>
    <property type="match status" value="1"/>
</dbReference>
<dbReference type="PROSITE" id="PS00372">
    <property type="entry name" value="PTS_EIIA_TYPE_2_HIS"/>
    <property type="match status" value="1"/>
</dbReference>
<protein>
    <submittedName>
        <fullName evidence="8">Phosphotransferase IIA component SgcA</fullName>
    </submittedName>
</protein>
<evidence type="ECO:0000313" key="8">
    <source>
        <dbReference type="EMBL" id="BAK12533.1"/>
    </source>
</evidence>
<dbReference type="OrthoDB" id="1634238at2"/>
<evidence type="ECO:0000256" key="5">
    <source>
        <dbReference type="ARBA" id="ARBA00022683"/>
    </source>
</evidence>